<feature type="domain" description="FlgO" evidence="2">
    <location>
        <begin position="78"/>
        <end position="205"/>
    </location>
</feature>
<evidence type="ECO:0000259" key="2">
    <source>
        <dbReference type="Pfam" id="PF17680"/>
    </source>
</evidence>
<dbReference type="Proteomes" id="UP000663814">
    <property type="component" value="Unassembled WGS sequence"/>
</dbReference>
<keyword evidence="4" id="KW-1185">Reference proteome</keyword>
<sequence>MKTILLSMTMLTLTACSTPPSASQQPKPHMSVNAERPAKERAVATPAQFQPAKFVSIMPDNSRDTVDRITIHHYIRGMMQDMLIGMQSVTEQTPVAVASFLYLDTDYNQASMLGNQIAESFMHELHNAGITVLDFKVTDYIRVTNTGDLVLSRNYEELGGNLAARFAVGGTLANHKDGILINARMVQFDSKVVVASAQSLVPRQVIDALLPSEVVNTTPLIKGR</sequence>
<dbReference type="PROSITE" id="PS51257">
    <property type="entry name" value="PROKAR_LIPOPROTEIN"/>
    <property type="match status" value="1"/>
</dbReference>
<evidence type="ECO:0000256" key="1">
    <source>
        <dbReference type="SAM" id="SignalP"/>
    </source>
</evidence>
<dbReference type="Pfam" id="PF17680">
    <property type="entry name" value="FlgO"/>
    <property type="match status" value="1"/>
</dbReference>
<gene>
    <name evidence="3" type="ORF">I4W93_001110</name>
</gene>
<feature type="signal peptide" evidence="1">
    <location>
        <begin position="1"/>
        <end position="22"/>
    </location>
</feature>
<evidence type="ECO:0000313" key="4">
    <source>
        <dbReference type="Proteomes" id="UP000663814"/>
    </source>
</evidence>
<evidence type="ECO:0000313" key="3">
    <source>
        <dbReference type="EMBL" id="MBZ9610184.1"/>
    </source>
</evidence>
<dbReference type="RefSeq" id="WP_205310271.1">
    <property type="nucleotide sequence ID" value="NZ_JAERPS020000001.1"/>
</dbReference>
<proteinExistence type="predicted"/>
<protein>
    <recommendedName>
        <fullName evidence="2">FlgO domain-containing protein</fullName>
    </recommendedName>
</protein>
<dbReference type="InterPro" id="IPR014549">
    <property type="entry name" value="FlgO"/>
</dbReference>
<dbReference type="PIRSF" id="PIRSF028688">
    <property type="entry name" value="UCP_imp_028688"/>
    <property type="match status" value="1"/>
</dbReference>
<dbReference type="EMBL" id="JAERPS020000001">
    <property type="protein sequence ID" value="MBZ9610184.1"/>
    <property type="molecule type" value="Genomic_DNA"/>
</dbReference>
<organism evidence="3 4">
    <name type="scientific">Rheinheimera maricola</name>
    <dbReference type="NCBI Taxonomy" id="2793282"/>
    <lineage>
        <taxon>Bacteria</taxon>
        <taxon>Pseudomonadati</taxon>
        <taxon>Pseudomonadota</taxon>
        <taxon>Gammaproteobacteria</taxon>
        <taxon>Chromatiales</taxon>
        <taxon>Chromatiaceae</taxon>
        <taxon>Rheinheimera</taxon>
    </lineage>
</organism>
<comment type="caution">
    <text evidence="3">The sequence shown here is derived from an EMBL/GenBank/DDBJ whole genome shotgun (WGS) entry which is preliminary data.</text>
</comment>
<name>A0ABS7X4S7_9GAMM</name>
<feature type="chain" id="PRO_5046072723" description="FlgO domain-containing protein" evidence="1">
    <location>
        <begin position="23"/>
        <end position="224"/>
    </location>
</feature>
<keyword evidence="1" id="KW-0732">Signal</keyword>
<accession>A0ABS7X4S7</accession>
<reference evidence="3 4" key="1">
    <citation type="submission" date="2021-08" db="EMBL/GenBank/DDBJ databases">
        <title>Rheinheimera aquimaris sp. nov., isolated from seawater of the East Sea in Korea.</title>
        <authorList>
            <person name="Kim K.H."/>
            <person name="Wenting R."/>
            <person name="Kim K.R."/>
            <person name="Jeon C.O."/>
        </authorList>
    </citation>
    <scope>NUCLEOTIDE SEQUENCE [LARGE SCALE GENOMIC DNA]</scope>
    <source>
        <strain evidence="3 4">MA-13</strain>
    </source>
</reference>
<dbReference type="InterPro" id="IPR041215">
    <property type="entry name" value="FlgO_dom"/>
</dbReference>